<evidence type="ECO:0000313" key="2">
    <source>
        <dbReference type="EMBL" id="JAP49848.1"/>
    </source>
</evidence>
<name>A0A0X3PDQ6_SCHSO</name>
<dbReference type="EMBL" id="GEEE01013377">
    <property type="protein sequence ID" value="JAP49848.1"/>
    <property type="molecule type" value="Transcribed_RNA"/>
</dbReference>
<reference evidence="2" key="1">
    <citation type="submission" date="2016-01" db="EMBL/GenBank/DDBJ databases">
        <title>Reference transcriptome for the parasite Schistocephalus solidus: insights into the molecular evolution of parasitism.</title>
        <authorList>
            <person name="Hebert F.O."/>
            <person name="Grambauer S."/>
            <person name="Barber I."/>
            <person name="Landry C.R."/>
            <person name="Aubin-Horth N."/>
        </authorList>
    </citation>
    <scope>NUCLEOTIDE SEQUENCE</scope>
</reference>
<accession>A0A0X3PDQ6</accession>
<evidence type="ECO:0000313" key="5">
    <source>
        <dbReference type="WBParaSite" id="SSLN_0000483901-mRNA-1"/>
    </source>
</evidence>
<dbReference type="WBParaSite" id="SSLN_0000483901-mRNA-1">
    <property type="protein sequence ID" value="SSLN_0000483901-mRNA-1"/>
    <property type="gene ID" value="SSLN_0000483901"/>
</dbReference>
<proteinExistence type="predicted"/>
<gene>
    <name evidence="3" type="ORF">SSLN_LOCUS4684</name>
    <name evidence="2" type="ORF">TR84716</name>
</gene>
<evidence type="ECO:0000256" key="1">
    <source>
        <dbReference type="SAM" id="MobiDB-lite"/>
    </source>
</evidence>
<organism evidence="2">
    <name type="scientific">Schistocephalus solidus</name>
    <name type="common">Tapeworm</name>
    <dbReference type="NCBI Taxonomy" id="70667"/>
    <lineage>
        <taxon>Eukaryota</taxon>
        <taxon>Metazoa</taxon>
        <taxon>Spiralia</taxon>
        <taxon>Lophotrochozoa</taxon>
        <taxon>Platyhelminthes</taxon>
        <taxon>Cestoda</taxon>
        <taxon>Eucestoda</taxon>
        <taxon>Diphyllobothriidea</taxon>
        <taxon>Diphyllobothriidae</taxon>
        <taxon>Schistocephalus</taxon>
    </lineage>
</organism>
<dbReference type="AlphaFoldDB" id="A0A0X3PDQ6"/>
<keyword evidence="4" id="KW-1185">Reference proteome</keyword>
<dbReference type="EMBL" id="UYSU01032958">
    <property type="protein sequence ID" value="VDL91069.1"/>
    <property type="molecule type" value="Genomic_DNA"/>
</dbReference>
<reference evidence="3 4" key="3">
    <citation type="submission" date="2018-11" db="EMBL/GenBank/DDBJ databases">
        <authorList>
            <consortium name="Pathogen Informatics"/>
        </authorList>
    </citation>
    <scope>NUCLEOTIDE SEQUENCE [LARGE SCALE GENOMIC DNA]</scope>
    <source>
        <strain evidence="3 4">NST_G2</strain>
    </source>
</reference>
<evidence type="ECO:0000313" key="4">
    <source>
        <dbReference type="Proteomes" id="UP000275846"/>
    </source>
</evidence>
<dbReference type="Proteomes" id="UP000275846">
    <property type="component" value="Unassembled WGS sequence"/>
</dbReference>
<feature type="compositionally biased region" description="Polar residues" evidence="1">
    <location>
        <begin position="153"/>
        <end position="197"/>
    </location>
</feature>
<protein>
    <submittedName>
        <fullName evidence="5">FoP_duplication domain-containing protein</fullName>
    </submittedName>
</protein>
<sequence>MDLSNKIDMSLDDIIKSNKKNKQAAASVARKASARGRAGRVSALKSPLQRKSALRPNLAVTMKSRQSATALAIFRKAQRTAAAAAKIAASAAALLSTRPTQSRPPSTAPDLRVTHINPGRIRRQMNSSANTARTLRNPTTRLPTRQRGGRLQNRPNNRQQSGVQRQFVGTSNGMTRQSAYRRQTQPQNLRFNNTLGGQSRRGINRNGGQHSDYYYKPSRRAQIAQSRRNQEYLAQARALIRAQEEIRKQSVYPNSSLPRAGNFRGRSRR</sequence>
<dbReference type="OrthoDB" id="6267015at2759"/>
<feature type="region of interest" description="Disordered" evidence="1">
    <location>
        <begin position="118"/>
        <end position="211"/>
    </location>
</feature>
<reference evidence="5" key="2">
    <citation type="submission" date="2016-06" db="UniProtKB">
        <authorList>
            <consortium name="WormBaseParasite"/>
        </authorList>
    </citation>
    <scope>IDENTIFICATION</scope>
</reference>
<feature type="region of interest" description="Disordered" evidence="1">
    <location>
        <begin position="29"/>
        <end position="50"/>
    </location>
</feature>
<feature type="compositionally biased region" description="Low complexity" evidence="1">
    <location>
        <begin position="129"/>
        <end position="145"/>
    </location>
</feature>
<evidence type="ECO:0000313" key="3">
    <source>
        <dbReference type="EMBL" id="VDL91069.1"/>
    </source>
</evidence>